<dbReference type="Pfam" id="PF12679">
    <property type="entry name" value="ABC2_membrane_2"/>
    <property type="match status" value="1"/>
</dbReference>
<keyword evidence="1" id="KW-0812">Transmembrane</keyword>
<keyword evidence="1" id="KW-1133">Transmembrane helix</keyword>
<dbReference type="GO" id="GO:0140359">
    <property type="term" value="F:ABC-type transporter activity"/>
    <property type="evidence" value="ECO:0007669"/>
    <property type="project" value="InterPro"/>
</dbReference>
<evidence type="ECO:0000256" key="1">
    <source>
        <dbReference type="SAM" id="Phobius"/>
    </source>
</evidence>
<sequence length="240" mass="26593">MSAVKTVFQKELKDGTRDRRAVLSAFLFPVMAPVIVYGLVTMIVSLRTQVVETVVPVVGMEKAPALISWLMERDVKVEAFEGDPETAVKGKVKDLVLVIPDNYSERFADIRTAVVEIVNDGSRTDTAATYRRLEYLIRRYNNEIAALRLISRGVSPEVMQVVDTEDIDVASKQQLAVAALNFLPFYVILAAFVSGMGIAVDSTAGERERKTLEPLLINPIQRYDIVFGKWFASSLFSGTG</sequence>
<dbReference type="AlphaFoldDB" id="A0A383AUL7"/>
<protein>
    <recommendedName>
        <fullName evidence="3">ABC-2 type transporter domain-containing protein</fullName>
    </recommendedName>
</protein>
<dbReference type="EMBL" id="UINC01194932">
    <property type="protein sequence ID" value="SVE11263.1"/>
    <property type="molecule type" value="Genomic_DNA"/>
</dbReference>
<dbReference type="GO" id="GO:0005886">
    <property type="term" value="C:plasma membrane"/>
    <property type="evidence" value="ECO:0007669"/>
    <property type="project" value="UniProtKB-SubCell"/>
</dbReference>
<feature type="non-terminal residue" evidence="2">
    <location>
        <position position="240"/>
    </location>
</feature>
<keyword evidence="1" id="KW-0472">Membrane</keyword>
<evidence type="ECO:0008006" key="3">
    <source>
        <dbReference type="Google" id="ProtNLM"/>
    </source>
</evidence>
<dbReference type="PANTHER" id="PTHR43471">
    <property type="entry name" value="ABC TRANSPORTER PERMEASE"/>
    <property type="match status" value="1"/>
</dbReference>
<feature type="transmembrane region" description="Helical" evidence="1">
    <location>
        <begin position="21"/>
        <end position="46"/>
    </location>
</feature>
<proteinExistence type="predicted"/>
<name>A0A383AUL7_9ZZZZ</name>
<accession>A0A383AUL7</accession>
<reference evidence="2" key="1">
    <citation type="submission" date="2018-05" db="EMBL/GenBank/DDBJ databases">
        <authorList>
            <person name="Lanie J.A."/>
            <person name="Ng W.-L."/>
            <person name="Kazmierczak K.M."/>
            <person name="Andrzejewski T.M."/>
            <person name="Davidsen T.M."/>
            <person name="Wayne K.J."/>
            <person name="Tettelin H."/>
            <person name="Glass J.I."/>
            <person name="Rusch D."/>
            <person name="Podicherti R."/>
            <person name="Tsui H.-C.T."/>
            <person name="Winkler M.E."/>
        </authorList>
    </citation>
    <scope>NUCLEOTIDE SEQUENCE</scope>
</reference>
<feature type="transmembrane region" description="Helical" evidence="1">
    <location>
        <begin position="175"/>
        <end position="200"/>
    </location>
</feature>
<gene>
    <name evidence="2" type="ORF">METZ01_LOCUS464117</name>
</gene>
<organism evidence="2">
    <name type="scientific">marine metagenome</name>
    <dbReference type="NCBI Taxonomy" id="408172"/>
    <lineage>
        <taxon>unclassified sequences</taxon>
        <taxon>metagenomes</taxon>
        <taxon>ecological metagenomes</taxon>
    </lineage>
</organism>
<dbReference type="PANTHER" id="PTHR43471:SF3">
    <property type="entry name" value="ABC TRANSPORTER PERMEASE PROTEIN NATB"/>
    <property type="match status" value="1"/>
</dbReference>
<evidence type="ECO:0000313" key="2">
    <source>
        <dbReference type="EMBL" id="SVE11263.1"/>
    </source>
</evidence>